<keyword evidence="4" id="KW-0285">Flavoprotein</keyword>
<keyword evidence="9" id="KW-1185">Reference proteome</keyword>
<sequence>MLTLTGTEVILVAPVGALAVIIALLLPHLVKDWDDSTGISQFNFWTPVEREYDYIVVGAGSSGAVIAARLSENPHLSVLLVEAGSDGTFITDVPALVGTVYGSSLDWNYKTRADGQACLGMVHGQCSWHRGKVIGGTSTINGMLYTRGNKADFDYWAQLGNYGWSYEDVLPFFKKSEDQQNPALAKDGQFHSTGGPLPVSDFRYETPLTQAFLQGAQYMGFETGDVNGESPFRFTKVQGTTKRGARFSTAKAFLSPAKDRANLRILVGTRASKVIIRKRKARGVILHRNGKKGFVRARREVIVSAGAVESPKLLMLSGIGPKHQLRRHGIPVVQNLPRKGPLTSLSGAEALGFVKSGLSNATWPDLELLLLSFHPAIEGGLTYRSTLNLNSKQFSQFSDISFQDGFTILPYLLHPKSRGQIRLRNRNYTSDPIIQPNYYQDPSDVQTLIRGIKLAFRLGHTKPFQKFGTKFHYVSNPSCRHLLYMSDSYWECAIRHFVYNVYHDGGTCRMGPQGDPKAVVDPKLRVHGIHGLRVADASIMPELTSGHTNAPCIMIGEKAAQMVLYES</sequence>
<dbReference type="PANTHER" id="PTHR11552:SF186">
    <property type="entry name" value="GLUCOSE-METHANOL-CHOLINE OXIDOREDUCTASE N-TERMINAL DOMAIN-CONTAINING PROTEIN"/>
    <property type="match status" value="1"/>
</dbReference>
<dbReference type="SUPFAM" id="SSF54373">
    <property type="entry name" value="FAD-linked reductases, C-terminal domain"/>
    <property type="match status" value="1"/>
</dbReference>
<dbReference type="Pfam" id="PF00732">
    <property type="entry name" value="GMC_oxred_N"/>
    <property type="match status" value="1"/>
</dbReference>
<dbReference type="STRING" id="6832.A0A553PK53"/>
<dbReference type="GO" id="GO:0016614">
    <property type="term" value="F:oxidoreductase activity, acting on CH-OH group of donors"/>
    <property type="evidence" value="ECO:0007669"/>
    <property type="project" value="InterPro"/>
</dbReference>
<dbReference type="Gene3D" id="3.30.410.40">
    <property type="match status" value="1"/>
</dbReference>
<dbReference type="EMBL" id="VCGU01000003">
    <property type="protein sequence ID" value="TRY78063.1"/>
    <property type="molecule type" value="Genomic_DNA"/>
</dbReference>
<evidence type="ECO:0000259" key="7">
    <source>
        <dbReference type="PROSITE" id="PS00624"/>
    </source>
</evidence>
<feature type="active site" description="Proton donor" evidence="2">
    <location>
        <position position="503"/>
    </location>
</feature>
<dbReference type="GO" id="GO:0050660">
    <property type="term" value="F:flavin adenine dinucleotide binding"/>
    <property type="evidence" value="ECO:0007669"/>
    <property type="project" value="InterPro"/>
</dbReference>
<keyword evidence="5" id="KW-0472">Membrane</keyword>
<keyword evidence="3 4" id="KW-0274">FAD</keyword>
<protein>
    <recommendedName>
        <fullName evidence="6 7">Glucose-methanol-choline oxidoreductase N-terminal domain-containing protein</fullName>
    </recommendedName>
</protein>
<feature type="binding site" evidence="3">
    <location>
        <position position="133"/>
    </location>
    <ligand>
        <name>FAD</name>
        <dbReference type="ChEBI" id="CHEBI:57692"/>
    </ligand>
</feature>
<dbReference type="PIRSF" id="PIRSF000137">
    <property type="entry name" value="Alcohol_oxidase"/>
    <property type="match status" value="1"/>
</dbReference>
<dbReference type="PROSITE" id="PS00624">
    <property type="entry name" value="GMC_OXRED_2"/>
    <property type="match status" value="1"/>
</dbReference>
<dbReference type="PROSITE" id="PS00623">
    <property type="entry name" value="GMC_OXRED_1"/>
    <property type="match status" value="1"/>
</dbReference>
<evidence type="ECO:0000256" key="3">
    <source>
        <dbReference type="PIRSR" id="PIRSR000137-2"/>
    </source>
</evidence>
<evidence type="ECO:0000313" key="9">
    <source>
        <dbReference type="Proteomes" id="UP000318571"/>
    </source>
</evidence>
<feature type="domain" description="Glucose-methanol-choline oxidoreductase N-terminal" evidence="7">
    <location>
        <begin position="306"/>
        <end position="320"/>
    </location>
</feature>
<dbReference type="SUPFAM" id="SSF51905">
    <property type="entry name" value="FAD/NAD(P)-binding domain"/>
    <property type="match status" value="1"/>
</dbReference>
<feature type="active site" description="Proton acceptor" evidence="2">
    <location>
        <position position="547"/>
    </location>
</feature>
<comment type="similarity">
    <text evidence="1 4">Belongs to the GMC oxidoreductase family.</text>
</comment>
<gene>
    <name evidence="8" type="ORF">TCAL_10577</name>
</gene>
<reference evidence="8 9" key="1">
    <citation type="journal article" date="2018" name="Nat. Ecol. Evol.">
        <title>Genomic signatures of mitonuclear coevolution across populations of Tigriopus californicus.</title>
        <authorList>
            <person name="Barreto F.S."/>
            <person name="Watson E.T."/>
            <person name="Lima T.G."/>
            <person name="Willett C.S."/>
            <person name="Edmands S."/>
            <person name="Li W."/>
            <person name="Burton R.S."/>
        </authorList>
    </citation>
    <scope>NUCLEOTIDE SEQUENCE [LARGE SCALE GENOMIC DNA]</scope>
    <source>
        <strain evidence="8 9">San Diego</strain>
    </source>
</reference>
<organism evidence="8 9">
    <name type="scientific">Tigriopus californicus</name>
    <name type="common">Marine copepod</name>
    <dbReference type="NCBI Taxonomy" id="6832"/>
    <lineage>
        <taxon>Eukaryota</taxon>
        <taxon>Metazoa</taxon>
        <taxon>Ecdysozoa</taxon>
        <taxon>Arthropoda</taxon>
        <taxon>Crustacea</taxon>
        <taxon>Multicrustacea</taxon>
        <taxon>Hexanauplia</taxon>
        <taxon>Copepoda</taxon>
        <taxon>Harpacticoida</taxon>
        <taxon>Harpacticidae</taxon>
        <taxon>Tigriopus</taxon>
    </lineage>
</organism>
<keyword evidence="5" id="KW-0812">Transmembrane</keyword>
<dbReference type="Gene3D" id="3.50.50.60">
    <property type="entry name" value="FAD/NAD(P)-binding domain"/>
    <property type="match status" value="1"/>
</dbReference>
<evidence type="ECO:0000256" key="5">
    <source>
        <dbReference type="SAM" id="Phobius"/>
    </source>
</evidence>
<accession>A0A553PK53</accession>
<dbReference type="Proteomes" id="UP000318571">
    <property type="component" value="Chromosome 11"/>
</dbReference>
<dbReference type="InterPro" id="IPR000172">
    <property type="entry name" value="GMC_OxRdtase_N"/>
</dbReference>
<proteinExistence type="inferred from homology"/>
<dbReference type="OrthoDB" id="269227at2759"/>
<name>A0A553PK53_TIGCA</name>
<evidence type="ECO:0000259" key="6">
    <source>
        <dbReference type="PROSITE" id="PS00623"/>
    </source>
</evidence>
<feature type="binding site" evidence="3">
    <location>
        <position position="137"/>
    </location>
    <ligand>
        <name>FAD</name>
        <dbReference type="ChEBI" id="CHEBI:57692"/>
    </ligand>
</feature>
<evidence type="ECO:0000313" key="8">
    <source>
        <dbReference type="EMBL" id="TRY78063.1"/>
    </source>
</evidence>
<evidence type="ECO:0000256" key="4">
    <source>
        <dbReference type="RuleBase" id="RU003968"/>
    </source>
</evidence>
<dbReference type="InterPro" id="IPR007867">
    <property type="entry name" value="GMC_OxRtase_C"/>
</dbReference>
<comment type="caution">
    <text evidence="8">The sequence shown here is derived from an EMBL/GenBank/DDBJ whole genome shotgun (WGS) entry which is preliminary data.</text>
</comment>
<keyword evidence="5" id="KW-1133">Transmembrane helix</keyword>
<dbReference type="InterPro" id="IPR012132">
    <property type="entry name" value="GMC_OxRdtase"/>
</dbReference>
<dbReference type="Pfam" id="PF05199">
    <property type="entry name" value="GMC_oxred_C"/>
    <property type="match status" value="1"/>
</dbReference>
<evidence type="ECO:0000256" key="2">
    <source>
        <dbReference type="PIRSR" id="PIRSR000137-1"/>
    </source>
</evidence>
<dbReference type="AlphaFoldDB" id="A0A553PK53"/>
<comment type="cofactor">
    <cofactor evidence="3">
        <name>FAD</name>
        <dbReference type="ChEBI" id="CHEBI:57692"/>
    </cofactor>
</comment>
<dbReference type="PANTHER" id="PTHR11552">
    <property type="entry name" value="GLUCOSE-METHANOL-CHOLINE GMC OXIDOREDUCTASE"/>
    <property type="match status" value="1"/>
</dbReference>
<feature type="transmembrane region" description="Helical" evidence="5">
    <location>
        <begin position="9"/>
        <end position="30"/>
    </location>
</feature>
<dbReference type="OMA" id="PAFNINK"/>
<dbReference type="InterPro" id="IPR036188">
    <property type="entry name" value="FAD/NAD-bd_sf"/>
</dbReference>
<feature type="domain" description="Glucose-methanol-choline oxidoreductase N-terminal" evidence="6">
    <location>
        <begin position="131"/>
        <end position="154"/>
    </location>
</feature>
<evidence type="ECO:0000256" key="1">
    <source>
        <dbReference type="ARBA" id="ARBA00010790"/>
    </source>
</evidence>